<feature type="region of interest" description="Disordered" evidence="1">
    <location>
        <begin position="57"/>
        <end position="78"/>
    </location>
</feature>
<proteinExistence type="predicted"/>
<dbReference type="EMBL" id="DF973428">
    <property type="protein sequence ID" value="GAU30546.1"/>
    <property type="molecule type" value="Genomic_DNA"/>
</dbReference>
<name>A0A2Z6MCU5_TRISU</name>
<keyword evidence="3" id="KW-1185">Reference proteome</keyword>
<feature type="compositionally biased region" description="Basic residues" evidence="1">
    <location>
        <begin position="60"/>
        <end position="70"/>
    </location>
</feature>
<accession>A0A2Z6MCU5</accession>
<protein>
    <submittedName>
        <fullName evidence="2">Uncharacterized protein</fullName>
    </submittedName>
</protein>
<dbReference type="AlphaFoldDB" id="A0A2Z6MCU5"/>
<sequence>MEKVGQDKEKLLLVLNGVVDMEKQLDEFEGSSKQTKTVDLQTLVSSNIPEEVEILPPKCSKTKGSGKRLKGGKEKVKE</sequence>
<evidence type="ECO:0000313" key="3">
    <source>
        <dbReference type="Proteomes" id="UP000242715"/>
    </source>
</evidence>
<gene>
    <name evidence="2" type="ORF">TSUD_65560</name>
</gene>
<reference evidence="3" key="1">
    <citation type="journal article" date="2017" name="Front. Plant Sci.">
        <title>Climate Clever Clovers: New Paradigm to Reduce the Environmental Footprint of Ruminants by Breeding Low Methanogenic Forages Utilizing Haplotype Variation.</title>
        <authorList>
            <person name="Kaur P."/>
            <person name="Appels R."/>
            <person name="Bayer P.E."/>
            <person name="Keeble-Gagnere G."/>
            <person name="Wang J."/>
            <person name="Hirakawa H."/>
            <person name="Shirasawa K."/>
            <person name="Vercoe P."/>
            <person name="Stefanova K."/>
            <person name="Durmic Z."/>
            <person name="Nichols P."/>
            <person name="Revell C."/>
            <person name="Isobe S.N."/>
            <person name="Edwards D."/>
            <person name="Erskine W."/>
        </authorList>
    </citation>
    <scope>NUCLEOTIDE SEQUENCE [LARGE SCALE GENOMIC DNA]</scope>
    <source>
        <strain evidence="3">cv. Daliak</strain>
    </source>
</reference>
<dbReference type="Proteomes" id="UP000242715">
    <property type="component" value="Unassembled WGS sequence"/>
</dbReference>
<evidence type="ECO:0000256" key="1">
    <source>
        <dbReference type="SAM" id="MobiDB-lite"/>
    </source>
</evidence>
<dbReference type="OrthoDB" id="1677172at2759"/>
<evidence type="ECO:0000313" key="2">
    <source>
        <dbReference type="EMBL" id="GAU30546.1"/>
    </source>
</evidence>
<organism evidence="2 3">
    <name type="scientific">Trifolium subterraneum</name>
    <name type="common">Subterranean clover</name>
    <dbReference type="NCBI Taxonomy" id="3900"/>
    <lineage>
        <taxon>Eukaryota</taxon>
        <taxon>Viridiplantae</taxon>
        <taxon>Streptophyta</taxon>
        <taxon>Embryophyta</taxon>
        <taxon>Tracheophyta</taxon>
        <taxon>Spermatophyta</taxon>
        <taxon>Magnoliopsida</taxon>
        <taxon>eudicotyledons</taxon>
        <taxon>Gunneridae</taxon>
        <taxon>Pentapetalae</taxon>
        <taxon>rosids</taxon>
        <taxon>fabids</taxon>
        <taxon>Fabales</taxon>
        <taxon>Fabaceae</taxon>
        <taxon>Papilionoideae</taxon>
        <taxon>50 kb inversion clade</taxon>
        <taxon>NPAAA clade</taxon>
        <taxon>Hologalegina</taxon>
        <taxon>IRL clade</taxon>
        <taxon>Trifolieae</taxon>
        <taxon>Trifolium</taxon>
    </lineage>
</organism>